<protein>
    <recommendedName>
        <fullName evidence="4">Phage baseplate assembly protein V</fullName>
    </recommendedName>
</protein>
<evidence type="ECO:0000313" key="3">
    <source>
        <dbReference type="Proteomes" id="UP000294881"/>
    </source>
</evidence>
<sequence>MNLWDEVRELRKLVAALERKVATMFLTGTVDKTEGSKGRVLFDDQGADGQPFRSPLLSQATPSGQKGGGTSTFRKLGQGEPVVVISPGGELGEHSRILPWGPVKEHPSPGKAEEDGEVHTIGPLKLRVVGDVAELLAGTLKITANVTITGNLENTGALKNNDVDVGSTHVHPGVMRGGANTDPPKK</sequence>
<reference evidence="2 3" key="1">
    <citation type="submission" date="2019-03" db="EMBL/GenBank/DDBJ databases">
        <title>Genomic Encyclopedia of Type Strains, Phase IV (KMG-IV): sequencing the most valuable type-strain genomes for metagenomic binning, comparative biology and taxonomic classification.</title>
        <authorList>
            <person name="Goeker M."/>
        </authorList>
    </citation>
    <scope>NUCLEOTIDE SEQUENCE [LARGE SCALE GENOMIC DNA]</scope>
    <source>
        <strain evidence="2 3">DSM 22958</strain>
    </source>
</reference>
<name>A0A4V6NMT5_9HYPH</name>
<dbReference type="RefSeq" id="WP_132007595.1">
    <property type="nucleotide sequence ID" value="NZ_JBHUNN010000002.1"/>
</dbReference>
<dbReference type="EMBL" id="SLWL01000009">
    <property type="protein sequence ID" value="TCO12440.1"/>
    <property type="molecule type" value="Genomic_DNA"/>
</dbReference>
<proteinExistence type="predicted"/>
<dbReference type="Proteomes" id="UP000294881">
    <property type="component" value="Unassembled WGS sequence"/>
</dbReference>
<accession>A0A4V6NMT5</accession>
<comment type="caution">
    <text evidence="2">The sequence shown here is derived from an EMBL/GenBank/DDBJ whole genome shotgun (WGS) entry which is preliminary data.</text>
</comment>
<dbReference type="Pfam" id="PF18946">
    <property type="entry name" value="Apex"/>
    <property type="match status" value="1"/>
</dbReference>
<gene>
    <name evidence="2" type="ORF">EV666_10987</name>
</gene>
<dbReference type="AlphaFoldDB" id="A0A4V6NMT5"/>
<keyword evidence="3" id="KW-1185">Reference proteome</keyword>
<feature type="region of interest" description="Disordered" evidence="1">
    <location>
        <begin position="51"/>
        <end position="75"/>
    </location>
</feature>
<dbReference type="OrthoDB" id="8160240at2"/>
<evidence type="ECO:0000313" key="2">
    <source>
        <dbReference type="EMBL" id="TCO12440.1"/>
    </source>
</evidence>
<dbReference type="InterPro" id="IPR037026">
    <property type="entry name" value="Vgr_OB-fold_dom_sf"/>
</dbReference>
<evidence type="ECO:0000256" key="1">
    <source>
        <dbReference type="SAM" id="MobiDB-lite"/>
    </source>
</evidence>
<evidence type="ECO:0008006" key="4">
    <source>
        <dbReference type="Google" id="ProtNLM"/>
    </source>
</evidence>
<dbReference type="Gene3D" id="2.40.50.230">
    <property type="entry name" value="Gp5 N-terminal domain"/>
    <property type="match status" value="1"/>
</dbReference>
<organism evidence="2 3">
    <name type="scientific">Camelimonas lactis</name>
    <dbReference type="NCBI Taxonomy" id="659006"/>
    <lineage>
        <taxon>Bacteria</taxon>
        <taxon>Pseudomonadati</taxon>
        <taxon>Pseudomonadota</taxon>
        <taxon>Alphaproteobacteria</taxon>
        <taxon>Hyphomicrobiales</taxon>
        <taxon>Chelatococcaceae</taxon>
        <taxon>Camelimonas</taxon>
    </lineage>
</organism>
<dbReference type="InterPro" id="IPR044033">
    <property type="entry name" value="GpV-like_apex"/>
</dbReference>